<evidence type="ECO:0000256" key="1">
    <source>
        <dbReference type="ARBA" id="ARBA00004680"/>
    </source>
</evidence>
<dbReference type="InterPro" id="IPR022896">
    <property type="entry name" value="TrioseP_Isoase_bac/euk"/>
</dbReference>
<dbReference type="PANTHER" id="PTHR21139:SF42">
    <property type="entry name" value="TRIOSEPHOSPHATE ISOMERASE"/>
    <property type="match status" value="1"/>
</dbReference>
<dbReference type="HAMAP" id="MF_00147_B">
    <property type="entry name" value="TIM_B"/>
    <property type="match status" value="1"/>
</dbReference>
<dbReference type="NCBIfam" id="TIGR00419">
    <property type="entry name" value="tim"/>
    <property type="match status" value="1"/>
</dbReference>
<dbReference type="InterPro" id="IPR020861">
    <property type="entry name" value="Triosephosphate_isomerase_AS"/>
</dbReference>
<comment type="pathway">
    <text evidence="1">Carbohydrate degradation; glycolysis; D-glyceraldehyde 3-phosphate from glycerone phosphate: step 1/1.</text>
</comment>
<dbReference type="PROSITE" id="PS00171">
    <property type="entry name" value="TIM_1"/>
    <property type="match status" value="1"/>
</dbReference>
<keyword evidence="4" id="KW-0963">Cytoplasm</keyword>
<gene>
    <name evidence="7" type="ORF">MNBD_NITROSPINAE04-1614</name>
</gene>
<dbReference type="EC" id="5.3.1.1" evidence="2"/>
<dbReference type="GO" id="GO:0019563">
    <property type="term" value="P:glycerol catabolic process"/>
    <property type="evidence" value="ECO:0007669"/>
    <property type="project" value="TreeGrafter"/>
</dbReference>
<dbReference type="GO" id="GO:0006094">
    <property type="term" value="P:gluconeogenesis"/>
    <property type="evidence" value="ECO:0007669"/>
    <property type="project" value="UniProtKB-KW"/>
</dbReference>
<evidence type="ECO:0000256" key="3">
    <source>
        <dbReference type="ARBA" id="ARBA00022432"/>
    </source>
</evidence>
<dbReference type="Pfam" id="PF00121">
    <property type="entry name" value="TIM"/>
    <property type="match status" value="1"/>
</dbReference>
<dbReference type="GO" id="GO:0004807">
    <property type="term" value="F:triose-phosphate isomerase activity"/>
    <property type="evidence" value="ECO:0007669"/>
    <property type="project" value="UniProtKB-EC"/>
</dbReference>
<proteinExistence type="inferred from homology"/>
<organism evidence="7">
    <name type="scientific">hydrothermal vent metagenome</name>
    <dbReference type="NCBI Taxonomy" id="652676"/>
    <lineage>
        <taxon>unclassified sequences</taxon>
        <taxon>metagenomes</taxon>
        <taxon>ecological metagenomes</taxon>
    </lineage>
</organism>
<reference evidence="7" key="1">
    <citation type="submission" date="2018-06" db="EMBL/GenBank/DDBJ databases">
        <authorList>
            <person name="Zhirakovskaya E."/>
        </authorList>
    </citation>
    <scope>NUCLEOTIDE SEQUENCE</scope>
</reference>
<evidence type="ECO:0000256" key="2">
    <source>
        <dbReference type="ARBA" id="ARBA00011940"/>
    </source>
</evidence>
<dbReference type="Gene3D" id="3.20.20.70">
    <property type="entry name" value="Aldolase class I"/>
    <property type="match status" value="1"/>
</dbReference>
<protein>
    <recommendedName>
        <fullName evidence="2">triose-phosphate isomerase</fullName>
        <ecNumber evidence="2">5.3.1.1</ecNumber>
    </recommendedName>
</protein>
<dbReference type="GO" id="GO:0006096">
    <property type="term" value="P:glycolytic process"/>
    <property type="evidence" value="ECO:0007669"/>
    <property type="project" value="UniProtKB-KW"/>
</dbReference>
<evidence type="ECO:0000256" key="4">
    <source>
        <dbReference type="ARBA" id="ARBA00022490"/>
    </source>
</evidence>
<dbReference type="InterPro" id="IPR013785">
    <property type="entry name" value="Aldolase_TIM"/>
</dbReference>
<name>A0A3B1BSQ0_9ZZZZ</name>
<evidence type="ECO:0000256" key="6">
    <source>
        <dbReference type="ARBA" id="ARBA00023235"/>
    </source>
</evidence>
<dbReference type="FunFam" id="3.20.20.70:FF:000016">
    <property type="entry name" value="Triosephosphate isomerase"/>
    <property type="match status" value="1"/>
</dbReference>
<dbReference type="PROSITE" id="PS51440">
    <property type="entry name" value="TIM_2"/>
    <property type="match status" value="1"/>
</dbReference>
<dbReference type="CDD" id="cd00311">
    <property type="entry name" value="TIM"/>
    <property type="match status" value="1"/>
</dbReference>
<accession>A0A3B1BSQ0</accession>
<dbReference type="GO" id="GO:0046166">
    <property type="term" value="P:glyceraldehyde-3-phosphate biosynthetic process"/>
    <property type="evidence" value="ECO:0007669"/>
    <property type="project" value="TreeGrafter"/>
</dbReference>
<evidence type="ECO:0000256" key="5">
    <source>
        <dbReference type="ARBA" id="ARBA00023152"/>
    </source>
</evidence>
<sequence length="257" mass="27437">MGRKPIIAGNWKMNNTTEESLQLVGAIKKQGVDAYKMEIIVAPPFTSIKQVFDELEETSIQVAGQNLFWEDSGAFTGEISAKMLKEAGCKWVIIGHSERRQYFGETDVTVGKRLQAALMAGLKAIMCVGETLEERETGRAFDVLNTQVAGGLKGVKKSGLSKIAIAYEPVWAIGTGKTATSDQADEAHARIRGKVEALYGKEEAQAMRILYGGSVKPGNAKELLSRDNVDGALVGGASLKASAFTAIISAGIDALAQ</sequence>
<keyword evidence="5" id="KW-0324">Glycolysis</keyword>
<dbReference type="SUPFAM" id="SSF51351">
    <property type="entry name" value="Triosephosphate isomerase (TIM)"/>
    <property type="match status" value="1"/>
</dbReference>
<keyword evidence="3" id="KW-0312">Gluconeogenesis</keyword>
<keyword evidence="6 7" id="KW-0413">Isomerase</keyword>
<dbReference type="GO" id="GO:0005829">
    <property type="term" value="C:cytosol"/>
    <property type="evidence" value="ECO:0007669"/>
    <property type="project" value="TreeGrafter"/>
</dbReference>
<dbReference type="AlphaFoldDB" id="A0A3B1BSQ0"/>
<dbReference type="InterPro" id="IPR000652">
    <property type="entry name" value="Triosephosphate_isomerase"/>
</dbReference>
<dbReference type="PANTHER" id="PTHR21139">
    <property type="entry name" value="TRIOSEPHOSPHATE ISOMERASE"/>
    <property type="match status" value="1"/>
</dbReference>
<dbReference type="InterPro" id="IPR035990">
    <property type="entry name" value="TIM_sf"/>
</dbReference>
<evidence type="ECO:0000313" key="7">
    <source>
        <dbReference type="EMBL" id="VAX14874.1"/>
    </source>
</evidence>
<dbReference type="EMBL" id="UOGA01000023">
    <property type="protein sequence ID" value="VAX14874.1"/>
    <property type="molecule type" value="Genomic_DNA"/>
</dbReference>